<reference evidence="1" key="1">
    <citation type="journal article" date="2020" name="New Phytol.">
        <title>Comparative genomics reveals dynamic genome evolution in host specialist ectomycorrhizal fungi.</title>
        <authorList>
            <person name="Lofgren L.A."/>
            <person name="Nguyen N.H."/>
            <person name="Vilgalys R."/>
            <person name="Ruytinx J."/>
            <person name="Liao H.L."/>
            <person name="Branco S."/>
            <person name="Kuo A."/>
            <person name="LaButti K."/>
            <person name="Lipzen A."/>
            <person name="Andreopoulos W."/>
            <person name="Pangilinan J."/>
            <person name="Riley R."/>
            <person name="Hundley H."/>
            <person name="Na H."/>
            <person name="Barry K."/>
            <person name="Grigoriev I.V."/>
            <person name="Stajich J.E."/>
            <person name="Kennedy P.G."/>
        </authorList>
    </citation>
    <scope>NUCLEOTIDE SEQUENCE</scope>
    <source>
        <strain evidence="1">MN1</strain>
    </source>
</reference>
<dbReference type="RefSeq" id="XP_041185136.1">
    <property type="nucleotide sequence ID" value="XM_041337505.1"/>
</dbReference>
<keyword evidence="2" id="KW-1185">Reference proteome</keyword>
<dbReference type="Proteomes" id="UP000807769">
    <property type="component" value="Unassembled WGS sequence"/>
</dbReference>
<sequence length="131" mass="14380">MLTVRFSGTMAKRHNVQINYANFNIAIKEKLGINSPTSLNDLSALWKICDALKDGSCHCSQLTVHHKKGEVIGKPHKKCGDTGVPHKCKGNGKENTCLRKQVQALGLSTQAPKSAEFVEMTDEDDTSKEEV</sequence>
<evidence type="ECO:0000313" key="1">
    <source>
        <dbReference type="EMBL" id="KAG1794510.1"/>
    </source>
</evidence>
<proteinExistence type="predicted"/>
<accession>A0A9P7AQW8</accession>
<name>A0A9P7AQW8_9AGAM</name>
<comment type="caution">
    <text evidence="1">The sequence shown here is derived from an EMBL/GenBank/DDBJ whole genome shotgun (WGS) entry which is preliminary data.</text>
</comment>
<gene>
    <name evidence="1" type="ORF">BJ212DRAFT_1412676</name>
</gene>
<dbReference type="EMBL" id="JABBWG010000376">
    <property type="protein sequence ID" value="KAG1794510.1"/>
    <property type="molecule type" value="Genomic_DNA"/>
</dbReference>
<dbReference type="GeneID" id="64631521"/>
<organism evidence="1 2">
    <name type="scientific">Suillus subaureus</name>
    <dbReference type="NCBI Taxonomy" id="48587"/>
    <lineage>
        <taxon>Eukaryota</taxon>
        <taxon>Fungi</taxon>
        <taxon>Dikarya</taxon>
        <taxon>Basidiomycota</taxon>
        <taxon>Agaricomycotina</taxon>
        <taxon>Agaricomycetes</taxon>
        <taxon>Agaricomycetidae</taxon>
        <taxon>Boletales</taxon>
        <taxon>Suillineae</taxon>
        <taxon>Suillaceae</taxon>
        <taxon>Suillus</taxon>
    </lineage>
</organism>
<evidence type="ECO:0000313" key="2">
    <source>
        <dbReference type="Proteomes" id="UP000807769"/>
    </source>
</evidence>
<dbReference type="AlphaFoldDB" id="A0A9P7AQW8"/>
<protein>
    <submittedName>
        <fullName evidence="1">Uncharacterized protein</fullName>
    </submittedName>
</protein>
<dbReference type="OrthoDB" id="2664589at2759"/>